<name>A0A6H0Y092_9PEZI</name>
<protein>
    <recommendedName>
        <fullName evidence="3">Peptidase A1 domain-containing protein</fullName>
    </recommendedName>
</protein>
<feature type="transmembrane region" description="Helical" evidence="2">
    <location>
        <begin position="425"/>
        <end position="454"/>
    </location>
</feature>
<organism evidence="4 5">
    <name type="scientific">Peltaster fructicola</name>
    <dbReference type="NCBI Taxonomy" id="286661"/>
    <lineage>
        <taxon>Eukaryota</taxon>
        <taxon>Fungi</taxon>
        <taxon>Dikarya</taxon>
        <taxon>Ascomycota</taxon>
        <taxon>Pezizomycotina</taxon>
        <taxon>Dothideomycetes</taxon>
        <taxon>Dothideomycetes incertae sedis</taxon>
        <taxon>Peltaster</taxon>
    </lineage>
</organism>
<dbReference type="InterPro" id="IPR034164">
    <property type="entry name" value="Pepsin-like_dom"/>
</dbReference>
<dbReference type="EMBL" id="CP051142">
    <property type="protein sequence ID" value="QIX00452.1"/>
    <property type="molecule type" value="Genomic_DNA"/>
</dbReference>
<feature type="domain" description="Peptidase A1" evidence="3">
    <location>
        <begin position="24"/>
        <end position="382"/>
    </location>
</feature>
<dbReference type="GO" id="GO:0004190">
    <property type="term" value="F:aspartic-type endopeptidase activity"/>
    <property type="evidence" value="ECO:0007669"/>
    <property type="project" value="InterPro"/>
</dbReference>
<proteinExistence type="inferred from homology"/>
<dbReference type="Pfam" id="PF00026">
    <property type="entry name" value="Asp"/>
    <property type="match status" value="1"/>
</dbReference>
<dbReference type="InterPro" id="IPR001461">
    <property type="entry name" value="Aspartic_peptidase_A1"/>
</dbReference>
<dbReference type="PANTHER" id="PTHR47966:SF51">
    <property type="entry name" value="BETA-SITE APP-CLEAVING ENZYME, ISOFORM A-RELATED"/>
    <property type="match status" value="1"/>
</dbReference>
<keyword evidence="5" id="KW-1185">Reference proteome</keyword>
<dbReference type="OrthoDB" id="4074350at2759"/>
<gene>
    <name evidence="4" type="ORF">AMS68_005969</name>
</gene>
<dbReference type="PANTHER" id="PTHR47966">
    <property type="entry name" value="BETA-SITE APP-CLEAVING ENZYME, ISOFORM A-RELATED"/>
    <property type="match status" value="1"/>
</dbReference>
<dbReference type="SUPFAM" id="SSF50630">
    <property type="entry name" value="Acid proteases"/>
    <property type="match status" value="1"/>
</dbReference>
<dbReference type="AlphaFoldDB" id="A0A6H0Y092"/>
<dbReference type="CDD" id="cd05471">
    <property type="entry name" value="pepsin_like"/>
    <property type="match status" value="1"/>
</dbReference>
<keyword evidence="2" id="KW-0812">Transmembrane</keyword>
<evidence type="ECO:0000259" key="3">
    <source>
        <dbReference type="PROSITE" id="PS51767"/>
    </source>
</evidence>
<keyword evidence="2" id="KW-0472">Membrane</keyword>
<dbReference type="PROSITE" id="PS51767">
    <property type="entry name" value="PEPTIDASE_A1"/>
    <property type="match status" value="1"/>
</dbReference>
<dbReference type="InterPro" id="IPR021109">
    <property type="entry name" value="Peptidase_aspartic_dom_sf"/>
</dbReference>
<dbReference type="Gene3D" id="2.40.70.10">
    <property type="entry name" value="Acid Proteases"/>
    <property type="match status" value="2"/>
</dbReference>
<evidence type="ECO:0000313" key="5">
    <source>
        <dbReference type="Proteomes" id="UP000503462"/>
    </source>
</evidence>
<accession>A0A6H0Y092</accession>
<keyword evidence="2" id="KW-1133">Transmembrane helix</keyword>
<dbReference type="CDD" id="cd12087">
    <property type="entry name" value="TM_EGFR-like"/>
    <property type="match status" value="1"/>
</dbReference>
<dbReference type="Proteomes" id="UP000503462">
    <property type="component" value="Chromosome 4"/>
</dbReference>
<dbReference type="InterPro" id="IPR033121">
    <property type="entry name" value="PEPTIDASE_A1"/>
</dbReference>
<dbReference type="GO" id="GO:0006508">
    <property type="term" value="P:proteolysis"/>
    <property type="evidence" value="ECO:0007669"/>
    <property type="project" value="InterPro"/>
</dbReference>
<sequence length="594" mass="65187">MVATTGIVSLAPTQQFEGIDGLWSTFEIQVGTPPQSVRLLPGTSASPADCIWPVIEEGCSVLNPEIPDCASKRGNLFTKNDSTTWSIQKLTYGGMFSMNIVQEQTLNLYGNDNAYFGFDTVRIGPNGSTVLNQQLVGAMGSNDFWHGVLGLSPYPMNFSDYNTPVTGFLGSMRDQGLVNSTSWAYTAGKSYSQPPVLGSLTLGGYDVSRVDGNSLTVPMYADISTDLLVGLQSITFDSHGAPPLLTSGIYIFLNSLIAQMWLPLEVCQQFEQQFNLTWNDDLKYYFVSDYAHNKLLAQNPTFTFTLGASTDSSGAGSTTQIKIPYAAFDLNLTAPYYPYVNGTTRYFPLRRAENSTQYTLGRVFFQEAYVVANYDKANFQVVQARSVNTSTSTQLMTLNPLLASVTSNTTDSTTSTPSSILSKPAGLPVAGIAGIAVGIVALLLIFAGSTAWLYRRRRQKQMKTTPDTAVADEHEHGDMIEADSDERRELPGWTSKNAIFSSHCELDERDAGIYEMRVEHGELQGTEKSHAHEVTAEERRVELQGAAKSYAYEMATVERSMELAGGQHQRWELPGHPLWSASNDRCDNAIQEQI</sequence>
<comment type="similarity">
    <text evidence="1">Belongs to the peptidase A1 family.</text>
</comment>
<evidence type="ECO:0000313" key="4">
    <source>
        <dbReference type="EMBL" id="QIX00452.1"/>
    </source>
</evidence>
<evidence type="ECO:0000256" key="1">
    <source>
        <dbReference type="ARBA" id="ARBA00007447"/>
    </source>
</evidence>
<reference evidence="4 5" key="1">
    <citation type="journal article" date="2016" name="Sci. Rep.">
        <title>Peltaster fructicola genome reveals evolution from an invasive phytopathogen to an ectophytic parasite.</title>
        <authorList>
            <person name="Xu C."/>
            <person name="Chen H."/>
            <person name="Gleason M.L."/>
            <person name="Xu J.R."/>
            <person name="Liu H."/>
            <person name="Zhang R."/>
            <person name="Sun G."/>
        </authorList>
    </citation>
    <scope>NUCLEOTIDE SEQUENCE [LARGE SCALE GENOMIC DNA]</scope>
    <source>
        <strain evidence="4 5">LNHT1506</strain>
    </source>
</reference>
<dbReference type="GO" id="GO:0000324">
    <property type="term" value="C:fungal-type vacuole"/>
    <property type="evidence" value="ECO:0007669"/>
    <property type="project" value="TreeGrafter"/>
</dbReference>
<evidence type="ECO:0000256" key="2">
    <source>
        <dbReference type="SAM" id="Phobius"/>
    </source>
</evidence>